<dbReference type="Gramene" id="Psat3g187960.1">
    <property type="protein sequence ID" value="Psat3g187960.1.cds"/>
    <property type="gene ID" value="Psat3g187960"/>
</dbReference>
<feature type="region of interest" description="Disordered" evidence="6">
    <location>
        <begin position="395"/>
        <end position="437"/>
    </location>
</feature>
<evidence type="ECO:0000256" key="5">
    <source>
        <dbReference type="SAM" id="Coils"/>
    </source>
</evidence>
<organism evidence="8 9">
    <name type="scientific">Pisum sativum</name>
    <name type="common">Garden pea</name>
    <name type="synonym">Lathyrus oleraceus</name>
    <dbReference type="NCBI Taxonomy" id="3888"/>
    <lineage>
        <taxon>Eukaryota</taxon>
        <taxon>Viridiplantae</taxon>
        <taxon>Streptophyta</taxon>
        <taxon>Embryophyta</taxon>
        <taxon>Tracheophyta</taxon>
        <taxon>Spermatophyta</taxon>
        <taxon>Magnoliopsida</taxon>
        <taxon>eudicotyledons</taxon>
        <taxon>Gunneridae</taxon>
        <taxon>Pentapetalae</taxon>
        <taxon>rosids</taxon>
        <taxon>fabids</taxon>
        <taxon>Fabales</taxon>
        <taxon>Fabaceae</taxon>
        <taxon>Papilionoideae</taxon>
        <taxon>50 kb inversion clade</taxon>
        <taxon>NPAAA clade</taxon>
        <taxon>Hologalegina</taxon>
        <taxon>IRL clade</taxon>
        <taxon>Fabeae</taxon>
        <taxon>Lathyrus</taxon>
    </lineage>
</organism>
<dbReference type="EMBL" id="JAMSHJ010000003">
    <property type="protein sequence ID" value="KAI5424036.1"/>
    <property type="molecule type" value="Genomic_DNA"/>
</dbReference>
<dbReference type="GO" id="GO:0016020">
    <property type="term" value="C:membrane"/>
    <property type="evidence" value="ECO:0007669"/>
    <property type="project" value="UniProtKB-SubCell"/>
</dbReference>
<evidence type="ECO:0000313" key="9">
    <source>
        <dbReference type="Proteomes" id="UP001058974"/>
    </source>
</evidence>
<comment type="caution">
    <text evidence="8">The sequence shown here is derived from an EMBL/GenBank/DDBJ whole genome shotgun (WGS) entry which is preliminary data.</text>
</comment>
<evidence type="ECO:0000259" key="7">
    <source>
        <dbReference type="PROSITE" id="PS51775"/>
    </source>
</evidence>
<evidence type="ECO:0000256" key="2">
    <source>
        <dbReference type="ARBA" id="ARBA00022692"/>
    </source>
</evidence>
<accession>A0A9D4XSN9</accession>
<feature type="region of interest" description="Disordered" evidence="6">
    <location>
        <begin position="245"/>
        <end position="269"/>
    </location>
</feature>
<protein>
    <recommendedName>
        <fullName evidence="7">GTD-binding domain-containing protein</fullName>
    </recommendedName>
</protein>
<feature type="domain" description="GTD-binding" evidence="7">
    <location>
        <begin position="552"/>
        <end position="650"/>
    </location>
</feature>
<evidence type="ECO:0000256" key="3">
    <source>
        <dbReference type="ARBA" id="ARBA00022989"/>
    </source>
</evidence>
<keyword evidence="4" id="KW-0472">Membrane</keyword>
<dbReference type="Gramene" id="Psat03G0030700-T1">
    <property type="protein sequence ID" value="KAI5424036.1"/>
    <property type="gene ID" value="KIW84_030307"/>
</dbReference>
<dbReference type="PANTHER" id="PTHR31448:SF32">
    <property type="entry name" value="MYOSIN-BINDING PROTEIN 1"/>
    <property type="match status" value="1"/>
</dbReference>
<sequence length="887" mass="99015">MATSSSKRDSSSSSSRWHKFSTRISTSLASALLEWLLILFLFITAVFSYVITKFASYCKLKTPCLFCSRIDHVIGKEKRGYYLDLICSYHKSEISSLVYCCEHDNLVNIQGVCETCILSTATVDKLNAESSKLLVGKSVEEESGSMFDRDPLLDTSERRIAGQCSCCSEQFVLNCYDKNFVFTKSTARSRAVDFDVLDDVENSLYEKISAKPFVSVRDARVRNDHADRLSRVGYTELKISSDTESEYEIPLSDDDGVSEPVLRRDDAEDDVRVPLTDDTEEDIRVPYEYVELPSVDDSNEDLISGKLGTSASVFEPLLSEPGMQVENIDIGDIKTVAAAVESGNGLTELKWEKIERSAVCPSPSEATPFNDVPILSSKIGGPVEVSKENYGFRTDEEGLTSDRGPTMDSEENINSGNKLKASEEGSEPTLVSSDIGQQNPNLLDLGDAYKLAVGNRGRQLSGMLAEHWLGKDSVRVNEDLKILLSQFSATRGTDMSFNDISPRLSINSEEAKSSDVSNSTGMQILQKMISLERNESGLSLDGSIVGEIEGESPVDKLKRQVDHDRKLMNALYKELEEERNASAIAASQALAMITRLQEEKATLHMEALQHLRMMDEQSEYEMEALQNANDLLAEKEKEIEELEAKVEFYRKSFPNDMLENTVEKNSEMKVKDIGLDHSQCTFTENNECVPEKSVAENPNKTDILLMEEKNIQSVNSSLMEFQDEKLYISQRLKKLEKQVYFFLDTHHSQDNLPNSENIGNEYPENSEKLDNNLLKEDSLSSFELNSDATIDDPSSKKPPVCKQNGEIEYSGGSSPVLCGNSDLASTRSVVSDFIERIQALEADHSFLEHTINLLSEGGEGLKLLQEIANRLQQLRIIGIRERDHPVA</sequence>
<evidence type="ECO:0000313" key="8">
    <source>
        <dbReference type="EMBL" id="KAI5424036.1"/>
    </source>
</evidence>
<keyword evidence="2" id="KW-0812">Transmembrane</keyword>
<dbReference type="OrthoDB" id="1047602at2759"/>
<dbReference type="InterPro" id="IPR039306">
    <property type="entry name" value="MYOB"/>
</dbReference>
<dbReference type="GO" id="GO:0080115">
    <property type="term" value="F:myosin XI tail binding"/>
    <property type="evidence" value="ECO:0007669"/>
    <property type="project" value="UniProtKB-ARBA"/>
</dbReference>
<dbReference type="PANTHER" id="PTHR31448">
    <property type="entry name" value="MYOSIN-BINDING PROTEIN 2"/>
    <property type="match status" value="1"/>
</dbReference>
<name>A0A9D4XSN9_PEA</name>
<dbReference type="AlphaFoldDB" id="A0A9D4XSN9"/>
<proteinExistence type="predicted"/>
<feature type="coiled-coil region" evidence="5">
    <location>
        <begin position="622"/>
        <end position="652"/>
    </location>
</feature>
<reference evidence="8 9" key="1">
    <citation type="journal article" date="2022" name="Nat. Genet.">
        <title>Improved pea reference genome and pan-genome highlight genomic features and evolutionary characteristics.</title>
        <authorList>
            <person name="Yang T."/>
            <person name="Liu R."/>
            <person name="Luo Y."/>
            <person name="Hu S."/>
            <person name="Wang D."/>
            <person name="Wang C."/>
            <person name="Pandey M.K."/>
            <person name="Ge S."/>
            <person name="Xu Q."/>
            <person name="Li N."/>
            <person name="Li G."/>
            <person name="Huang Y."/>
            <person name="Saxena R.K."/>
            <person name="Ji Y."/>
            <person name="Li M."/>
            <person name="Yan X."/>
            <person name="He Y."/>
            <person name="Liu Y."/>
            <person name="Wang X."/>
            <person name="Xiang C."/>
            <person name="Varshney R.K."/>
            <person name="Ding H."/>
            <person name="Gao S."/>
            <person name="Zong X."/>
        </authorList>
    </citation>
    <scope>NUCLEOTIDE SEQUENCE [LARGE SCALE GENOMIC DNA]</scope>
    <source>
        <strain evidence="8 9">cv. Zhongwan 6</strain>
    </source>
</reference>
<feature type="compositionally biased region" description="Acidic residues" evidence="6">
    <location>
        <begin position="245"/>
        <end position="257"/>
    </location>
</feature>
<keyword evidence="3" id="KW-1133">Transmembrane helix</keyword>
<gene>
    <name evidence="8" type="ORF">KIW84_030307</name>
</gene>
<dbReference type="Pfam" id="PF04576">
    <property type="entry name" value="Zein-binding"/>
    <property type="match status" value="1"/>
</dbReference>
<dbReference type="InterPro" id="IPR007656">
    <property type="entry name" value="GTD-bd"/>
</dbReference>
<keyword evidence="9" id="KW-1185">Reference proteome</keyword>
<evidence type="ECO:0000256" key="4">
    <source>
        <dbReference type="ARBA" id="ARBA00023136"/>
    </source>
</evidence>
<evidence type="ECO:0000256" key="6">
    <source>
        <dbReference type="SAM" id="MobiDB-lite"/>
    </source>
</evidence>
<dbReference type="Proteomes" id="UP001058974">
    <property type="component" value="Chromosome 3"/>
</dbReference>
<comment type="subcellular location">
    <subcellularLocation>
        <location evidence="1">Membrane</location>
        <topology evidence="1">Single-pass membrane protein</topology>
    </subcellularLocation>
</comment>
<evidence type="ECO:0000256" key="1">
    <source>
        <dbReference type="ARBA" id="ARBA00004167"/>
    </source>
</evidence>
<dbReference type="PROSITE" id="PS51775">
    <property type="entry name" value="GTD_BINDING"/>
    <property type="match status" value="1"/>
</dbReference>
<keyword evidence="5" id="KW-0175">Coiled coil</keyword>